<evidence type="ECO:0000313" key="3">
    <source>
        <dbReference type="EMBL" id="SCZ99121.1"/>
    </source>
</evidence>
<dbReference type="EMBL" id="FMWP01000096">
    <property type="protein sequence ID" value="SCZ99121.1"/>
    <property type="molecule type" value="Genomic_DNA"/>
</dbReference>
<reference evidence="4" key="1">
    <citation type="submission" date="2016-10" db="EMBL/GenBank/DDBJ databases">
        <authorList>
            <person name="Jeantristanb JTB J.-T."/>
            <person name="Ricardo R."/>
        </authorList>
    </citation>
    <scope>NUCLEOTIDE SEQUENCE [LARGE SCALE GENOMIC DNA]</scope>
</reference>
<dbReference type="GO" id="GO:0000398">
    <property type="term" value="P:mRNA splicing, via spliceosome"/>
    <property type="evidence" value="ECO:0007669"/>
    <property type="project" value="InterPro"/>
</dbReference>
<dbReference type="AlphaFoldDB" id="A0A2X0LJF4"/>
<gene>
    <name evidence="3" type="ORF">BZ3500_MVSOF-1268-A1-R1_CHR3-1G05824</name>
</gene>
<feature type="region of interest" description="Disordered" evidence="2">
    <location>
        <begin position="219"/>
        <end position="265"/>
    </location>
</feature>
<dbReference type="Proteomes" id="UP000249723">
    <property type="component" value="Unassembled WGS sequence"/>
</dbReference>
<evidence type="ECO:0000256" key="1">
    <source>
        <dbReference type="SAM" id="Coils"/>
    </source>
</evidence>
<feature type="compositionally biased region" description="Basic and acidic residues" evidence="2">
    <location>
        <begin position="352"/>
        <end position="361"/>
    </location>
</feature>
<organism evidence="3 4">
    <name type="scientific">Microbotryum saponariae</name>
    <dbReference type="NCBI Taxonomy" id="289078"/>
    <lineage>
        <taxon>Eukaryota</taxon>
        <taxon>Fungi</taxon>
        <taxon>Dikarya</taxon>
        <taxon>Basidiomycota</taxon>
        <taxon>Pucciniomycotina</taxon>
        <taxon>Microbotryomycetes</taxon>
        <taxon>Microbotryales</taxon>
        <taxon>Microbotryaceae</taxon>
        <taxon>Microbotryum</taxon>
    </lineage>
</organism>
<sequence length="394" mass="44330">MTTTSAYIQTRETAPDGPRAKDPRSAWPPTPLDSVGSSSTEYWISKDRYCTPNPFPPCPRYCSIYIADDKPSRIHHETGLKHKGHYERYIREIYKRGEREKREKKEEADEMARIEKAARLAMGSSSLDLGQGNSSTPHASTSKPTPAGPPDPFASYTTAADLGFKDEPVIVDPAIEAREKDKETRQTEGVIGQWEVVKKKKPLSTTSGVTTMNARVVLPPPQWMQNSPGYTNGVKVETEVKQEGEDEQGAEPEEPEQERPKAAPKYLNEKAYAADKDDYDPSKVGPVKLKRKILTLKEQQEIDEREREKKRIKEEIEETRKRAKLERGNGWSQVEVGEEGLLEFEEPPEAEGEVKQEEGDVAKPSIAEEGQDKLKVASGFKKRRMHGANAVRKK</sequence>
<protein>
    <submittedName>
        <fullName evidence="3">BZ3500_MvSof-1268-A1-R1_Chr3-1g05824 protein</fullName>
    </submittedName>
</protein>
<evidence type="ECO:0000256" key="2">
    <source>
        <dbReference type="SAM" id="MobiDB-lite"/>
    </source>
</evidence>
<dbReference type="STRING" id="289078.A0A2X0LJF4"/>
<dbReference type="GO" id="GO:0003723">
    <property type="term" value="F:RNA binding"/>
    <property type="evidence" value="ECO:0007669"/>
    <property type="project" value="TreeGrafter"/>
</dbReference>
<proteinExistence type="predicted"/>
<feature type="compositionally biased region" description="Polar residues" evidence="2">
    <location>
        <begin position="1"/>
        <end position="12"/>
    </location>
</feature>
<feature type="compositionally biased region" description="Polar residues" evidence="2">
    <location>
        <begin position="125"/>
        <end position="144"/>
    </location>
</feature>
<keyword evidence="1" id="KW-0175">Coiled coil</keyword>
<dbReference type="OrthoDB" id="191651at2759"/>
<dbReference type="InterPro" id="IPR040023">
    <property type="entry name" value="WBP4"/>
</dbReference>
<feature type="region of interest" description="Disordered" evidence="2">
    <location>
        <begin position="125"/>
        <end position="160"/>
    </location>
</feature>
<dbReference type="PANTHER" id="PTHR13173">
    <property type="entry name" value="WW DOMAIN BINDING PROTEIN 4"/>
    <property type="match status" value="1"/>
</dbReference>
<name>A0A2X0LJF4_9BASI</name>
<dbReference type="GO" id="GO:0071011">
    <property type="term" value="C:precatalytic spliceosome"/>
    <property type="evidence" value="ECO:0007669"/>
    <property type="project" value="TreeGrafter"/>
</dbReference>
<keyword evidence="4" id="KW-1185">Reference proteome</keyword>
<evidence type="ECO:0000313" key="4">
    <source>
        <dbReference type="Proteomes" id="UP000249723"/>
    </source>
</evidence>
<feature type="coiled-coil region" evidence="1">
    <location>
        <begin position="295"/>
        <end position="329"/>
    </location>
</feature>
<feature type="compositionally biased region" description="Basic residues" evidence="2">
    <location>
        <begin position="380"/>
        <end position="394"/>
    </location>
</feature>
<dbReference type="PANTHER" id="PTHR13173:SF10">
    <property type="entry name" value="WW DOMAIN-BINDING PROTEIN 4"/>
    <property type="match status" value="1"/>
</dbReference>
<feature type="compositionally biased region" description="Acidic residues" evidence="2">
    <location>
        <begin position="244"/>
        <end position="256"/>
    </location>
</feature>
<feature type="region of interest" description="Disordered" evidence="2">
    <location>
        <begin position="1"/>
        <end position="38"/>
    </location>
</feature>
<accession>A0A2X0LJF4</accession>
<feature type="region of interest" description="Disordered" evidence="2">
    <location>
        <begin position="343"/>
        <end position="394"/>
    </location>
</feature>